<dbReference type="Proteomes" id="UP001470230">
    <property type="component" value="Unassembled WGS sequence"/>
</dbReference>
<sequence length="447" mass="52650">MSNGFLCILLFFSLPFLILPIDNIDWDDMVKRENDTYLKYYFENNTTPFDNSDSSFSIQNDNIYKARRISLLSTLNEYYPDWMSGLSDSRRLDTITIPGTHDTCSRYGGPLLKCQDLTLEEQLLMGVRLIDIRCRHINDVFMIHHNRVYQRLSFGSGVRDVCVRFLQNHPKEVIFMLIQEEWKPKDNTRTFDETMYSYINCSEYKKYFYLNEGELPTIESVRGKIVIFRRFKKEKLSEIDMGNYIKFAVNDEFVSNTTITAYGQDRYKVPSLFDRPKKYKFVESFFEKPKSFEKRLTNHIGTTIFFNYGSGQSYFCYPYSVAEYINPRIGNYVEKSYPNEFLGMIFLDFVNRYHPKIIYHIIKRNFIPEKNGGLKNVFTVCDLKNCTNKSDGTNKLCVALVIITVLALLALAVIFVIYLVKRFNKKEMNSEKDAFMSLLKFQFIILL</sequence>
<accession>A0ABR2HMW5</accession>
<feature type="transmembrane region" description="Helical" evidence="1">
    <location>
        <begin position="398"/>
        <end position="420"/>
    </location>
</feature>
<keyword evidence="1" id="KW-1133">Transmembrane helix</keyword>
<dbReference type="Pfam" id="PF00388">
    <property type="entry name" value="PI-PLC-X"/>
    <property type="match status" value="1"/>
</dbReference>
<organism evidence="4 5">
    <name type="scientific">Tritrichomonas musculus</name>
    <dbReference type="NCBI Taxonomy" id="1915356"/>
    <lineage>
        <taxon>Eukaryota</taxon>
        <taxon>Metamonada</taxon>
        <taxon>Parabasalia</taxon>
        <taxon>Tritrichomonadida</taxon>
        <taxon>Tritrichomonadidae</taxon>
        <taxon>Tritrichomonas</taxon>
    </lineage>
</organism>
<proteinExistence type="predicted"/>
<evidence type="ECO:0000256" key="1">
    <source>
        <dbReference type="SAM" id="Phobius"/>
    </source>
</evidence>
<dbReference type="EMBL" id="JAPFFF010000025">
    <property type="protein sequence ID" value="KAK8849855.1"/>
    <property type="molecule type" value="Genomic_DNA"/>
</dbReference>
<dbReference type="SUPFAM" id="SSF51695">
    <property type="entry name" value="PLC-like phosphodiesterases"/>
    <property type="match status" value="1"/>
</dbReference>
<reference evidence="4 5" key="1">
    <citation type="submission" date="2024-04" db="EMBL/GenBank/DDBJ databases">
        <title>Tritrichomonas musculus Genome.</title>
        <authorList>
            <person name="Alves-Ferreira E."/>
            <person name="Grigg M."/>
            <person name="Lorenzi H."/>
            <person name="Galac M."/>
        </authorList>
    </citation>
    <scope>NUCLEOTIDE SEQUENCE [LARGE SCALE GENOMIC DNA]</scope>
    <source>
        <strain evidence="4 5">EAF2021</strain>
    </source>
</reference>
<dbReference type="SMART" id="SM00148">
    <property type="entry name" value="PLCXc"/>
    <property type="match status" value="1"/>
</dbReference>
<evidence type="ECO:0000313" key="4">
    <source>
        <dbReference type="EMBL" id="KAK8849855.1"/>
    </source>
</evidence>
<protein>
    <recommendedName>
        <fullName evidence="3">Phosphatidylinositol-specific phospholipase C X domain-containing protein</fullName>
    </recommendedName>
</protein>
<comment type="caution">
    <text evidence="4">The sequence shown here is derived from an EMBL/GenBank/DDBJ whole genome shotgun (WGS) entry which is preliminary data.</text>
</comment>
<keyword evidence="2" id="KW-0732">Signal</keyword>
<dbReference type="InterPro" id="IPR051057">
    <property type="entry name" value="PI-PLC_domain"/>
</dbReference>
<dbReference type="PANTHER" id="PTHR13593">
    <property type="match status" value="1"/>
</dbReference>
<name>A0ABR2HMW5_9EUKA</name>
<dbReference type="InterPro" id="IPR000909">
    <property type="entry name" value="PLipase_C_PInositol-sp_X_dom"/>
</dbReference>
<dbReference type="Gene3D" id="3.20.20.190">
    <property type="entry name" value="Phosphatidylinositol (PI) phosphodiesterase"/>
    <property type="match status" value="1"/>
</dbReference>
<keyword evidence="1" id="KW-0812">Transmembrane</keyword>
<dbReference type="InterPro" id="IPR017946">
    <property type="entry name" value="PLC-like_Pdiesterase_TIM-brl"/>
</dbReference>
<dbReference type="CDD" id="cd08586">
    <property type="entry name" value="PI-PLCc_BcPLC_like"/>
    <property type="match status" value="1"/>
</dbReference>
<evidence type="ECO:0000259" key="3">
    <source>
        <dbReference type="SMART" id="SM00148"/>
    </source>
</evidence>
<feature type="signal peptide" evidence="2">
    <location>
        <begin position="1"/>
        <end position="20"/>
    </location>
</feature>
<keyword evidence="1" id="KW-0472">Membrane</keyword>
<feature type="domain" description="Phosphatidylinositol-specific phospholipase C X" evidence="3">
    <location>
        <begin position="87"/>
        <end position="230"/>
    </location>
</feature>
<evidence type="ECO:0000256" key="2">
    <source>
        <dbReference type="SAM" id="SignalP"/>
    </source>
</evidence>
<keyword evidence="5" id="KW-1185">Reference proteome</keyword>
<gene>
    <name evidence="4" type="ORF">M9Y10_018441</name>
</gene>
<dbReference type="PANTHER" id="PTHR13593:SF113">
    <property type="entry name" value="SI:DKEY-266F7.9"/>
    <property type="match status" value="1"/>
</dbReference>
<dbReference type="PROSITE" id="PS50007">
    <property type="entry name" value="PIPLC_X_DOMAIN"/>
    <property type="match status" value="1"/>
</dbReference>
<feature type="chain" id="PRO_5046381270" description="Phosphatidylinositol-specific phospholipase C X domain-containing protein" evidence="2">
    <location>
        <begin position="21"/>
        <end position="447"/>
    </location>
</feature>
<evidence type="ECO:0000313" key="5">
    <source>
        <dbReference type="Proteomes" id="UP001470230"/>
    </source>
</evidence>